<dbReference type="Gene3D" id="1.20.1250.20">
    <property type="entry name" value="MFS general substrate transporter like domains"/>
    <property type="match status" value="1"/>
</dbReference>
<feature type="transmembrane region" description="Helical" evidence="4">
    <location>
        <begin position="235"/>
        <end position="252"/>
    </location>
</feature>
<feature type="transmembrane region" description="Helical" evidence="4">
    <location>
        <begin position="264"/>
        <end position="281"/>
    </location>
</feature>
<proteinExistence type="predicted"/>
<comment type="caution">
    <text evidence="6">The sequence shown here is derived from an EMBL/GenBank/DDBJ whole genome shotgun (WGS) entry which is preliminary data.</text>
</comment>
<protein>
    <submittedName>
        <fullName evidence="6">Major facilitator superfamily MFS_1</fullName>
    </submittedName>
</protein>
<dbReference type="eggNOG" id="COG2814">
    <property type="taxonomic scope" value="Bacteria"/>
</dbReference>
<dbReference type="EMBL" id="ABTR02000001">
    <property type="protein sequence ID" value="EFC90560.1"/>
    <property type="molecule type" value="Genomic_DNA"/>
</dbReference>
<dbReference type="PANTHER" id="PTHR23531">
    <property type="entry name" value="QUINOLENE RESISTANCE PROTEIN NORA"/>
    <property type="match status" value="1"/>
</dbReference>
<keyword evidence="3 4" id="KW-0472">Membrane</keyword>
<sequence length="388" mass="41609">MTVFWRCFLAAYFIQAMLAAGFLFPVVLSAEGYSMTAIGWAMALLNLTAIASRPLGGWATEKKGFKGCLMLSGVLSLIATAALWLIPGLPGALTFRIVLGAVGGIAMVAVSTLQGLVIPEKQRGRLFAIMGIAYVIPQLTVIPVGEWLLDGGRTWLYLMLPMLLTLSASAVSRGLPAPEDLRDELDRSQPWGSWRECLNTPGTLAMIITLTSFSMMNSTTLQYFPLAIREKGLSASLFFTVNAGTCVILRSFGTSIVDRIPRPVLGTVCITIMASALTVALKTSSQTGLALCAVAYGIGMGYGFPVMIALIPDVYPPRLMPKGSSMGMLAMDLGFALSPLAIGAISASFGLERAMLSMAWAQYAIAPAGLLMWRKKPNKKEIFKCWII</sequence>
<dbReference type="PROSITE" id="PS50850">
    <property type="entry name" value="MFS"/>
    <property type="match status" value="1"/>
</dbReference>
<feature type="transmembrane region" description="Helical" evidence="4">
    <location>
        <begin position="7"/>
        <end position="27"/>
    </location>
</feature>
<name>D2Z501_9BACT</name>
<dbReference type="PANTHER" id="PTHR23531:SF1">
    <property type="entry name" value="QUINOLENE RESISTANCE PROTEIN NORA"/>
    <property type="match status" value="1"/>
</dbReference>
<dbReference type="InterPro" id="IPR020846">
    <property type="entry name" value="MFS_dom"/>
</dbReference>
<keyword evidence="7" id="KW-1185">Reference proteome</keyword>
<dbReference type="Pfam" id="PF07690">
    <property type="entry name" value="MFS_1"/>
    <property type="match status" value="1"/>
</dbReference>
<dbReference type="Proteomes" id="UP000006427">
    <property type="component" value="Unassembled WGS sequence"/>
</dbReference>
<dbReference type="STRING" id="469381.Dpep_0530"/>
<organism evidence="6 7">
    <name type="scientific">Dethiosulfovibrio peptidovorans DSM 11002</name>
    <dbReference type="NCBI Taxonomy" id="469381"/>
    <lineage>
        <taxon>Bacteria</taxon>
        <taxon>Thermotogati</taxon>
        <taxon>Synergistota</taxon>
        <taxon>Synergistia</taxon>
        <taxon>Synergistales</taxon>
        <taxon>Dethiosulfovibrionaceae</taxon>
        <taxon>Dethiosulfovibrio</taxon>
    </lineage>
</organism>
<reference evidence="6 7" key="1">
    <citation type="journal article" date="2010" name="Stand. Genomic Sci.">
        <title>Permanent draft genome sequence of Dethiosulfovibrio peptidovorans type strain (SEBR 4207).</title>
        <authorList>
            <person name="Labutti K."/>
            <person name="Mayilraj S."/>
            <person name="Clum A."/>
            <person name="Lucas S."/>
            <person name="Glavina Del Rio T."/>
            <person name="Nolan M."/>
            <person name="Tice H."/>
            <person name="Cheng J.F."/>
            <person name="Pitluck S."/>
            <person name="Liolios K."/>
            <person name="Ivanova N."/>
            <person name="Mavromatis K."/>
            <person name="Mikhailova N."/>
            <person name="Pati A."/>
            <person name="Goodwin L."/>
            <person name="Chen A."/>
            <person name="Palaniappan K."/>
            <person name="Land M."/>
            <person name="Hauser L."/>
            <person name="Chang Y.J."/>
            <person name="Jeffries C.D."/>
            <person name="Rohde M."/>
            <person name="Spring S."/>
            <person name="Goker M."/>
            <person name="Woyke T."/>
            <person name="Bristow J."/>
            <person name="Eisen J.A."/>
            <person name="Markowitz V."/>
            <person name="Hugenholtz P."/>
            <person name="Kyrpides N.C."/>
            <person name="Klenk H.P."/>
            <person name="Lapidus A."/>
        </authorList>
    </citation>
    <scope>NUCLEOTIDE SEQUENCE [LARGE SCALE GENOMIC DNA]</scope>
    <source>
        <strain evidence="6 7">DSM 11002</strain>
    </source>
</reference>
<dbReference type="RefSeq" id="WP_005659368.1">
    <property type="nucleotide sequence ID" value="NZ_ABTR02000001.1"/>
</dbReference>
<feature type="transmembrane region" description="Helical" evidence="4">
    <location>
        <begin position="93"/>
        <end position="114"/>
    </location>
</feature>
<dbReference type="InterPro" id="IPR052714">
    <property type="entry name" value="MFS_Exporter"/>
</dbReference>
<evidence type="ECO:0000256" key="3">
    <source>
        <dbReference type="ARBA" id="ARBA00023136"/>
    </source>
</evidence>
<dbReference type="InterPro" id="IPR036259">
    <property type="entry name" value="MFS_trans_sf"/>
</dbReference>
<feature type="transmembrane region" description="Helical" evidence="4">
    <location>
        <begin position="197"/>
        <end position="215"/>
    </location>
</feature>
<dbReference type="SUPFAM" id="SSF103473">
    <property type="entry name" value="MFS general substrate transporter"/>
    <property type="match status" value="1"/>
</dbReference>
<feature type="transmembrane region" description="Helical" evidence="4">
    <location>
        <begin position="126"/>
        <end position="149"/>
    </location>
</feature>
<accession>D2Z501</accession>
<evidence type="ECO:0000259" key="5">
    <source>
        <dbReference type="PROSITE" id="PS50850"/>
    </source>
</evidence>
<keyword evidence="1 4" id="KW-0812">Transmembrane</keyword>
<evidence type="ECO:0000256" key="4">
    <source>
        <dbReference type="SAM" id="Phobius"/>
    </source>
</evidence>
<feature type="transmembrane region" description="Helical" evidence="4">
    <location>
        <begin position="33"/>
        <end position="55"/>
    </location>
</feature>
<dbReference type="GO" id="GO:0022857">
    <property type="term" value="F:transmembrane transporter activity"/>
    <property type="evidence" value="ECO:0007669"/>
    <property type="project" value="InterPro"/>
</dbReference>
<dbReference type="PaxDb" id="469381-Dpep_0530"/>
<evidence type="ECO:0000313" key="6">
    <source>
        <dbReference type="EMBL" id="EFC90560.1"/>
    </source>
</evidence>
<keyword evidence="2 4" id="KW-1133">Transmembrane helix</keyword>
<feature type="transmembrane region" description="Helical" evidence="4">
    <location>
        <begin position="327"/>
        <end position="349"/>
    </location>
</feature>
<evidence type="ECO:0000256" key="2">
    <source>
        <dbReference type="ARBA" id="ARBA00022989"/>
    </source>
</evidence>
<feature type="transmembrane region" description="Helical" evidence="4">
    <location>
        <begin position="67"/>
        <end position="87"/>
    </location>
</feature>
<dbReference type="InterPro" id="IPR011701">
    <property type="entry name" value="MFS"/>
</dbReference>
<evidence type="ECO:0000313" key="7">
    <source>
        <dbReference type="Proteomes" id="UP000006427"/>
    </source>
</evidence>
<gene>
    <name evidence="6" type="ORF">Dpep_0530</name>
</gene>
<feature type="domain" description="Major facilitator superfamily (MFS) profile" evidence="5">
    <location>
        <begin position="1"/>
        <end position="380"/>
    </location>
</feature>
<evidence type="ECO:0000256" key="1">
    <source>
        <dbReference type="ARBA" id="ARBA00022692"/>
    </source>
</evidence>
<feature type="transmembrane region" description="Helical" evidence="4">
    <location>
        <begin position="293"/>
        <end position="315"/>
    </location>
</feature>
<dbReference type="AlphaFoldDB" id="D2Z501"/>